<dbReference type="PROSITE" id="PS51340">
    <property type="entry name" value="MOSC"/>
    <property type="match status" value="1"/>
</dbReference>
<dbReference type="PANTHER" id="PTHR14237:SF19">
    <property type="entry name" value="MITOCHONDRIAL AMIDOXIME REDUCING COMPONENT 1"/>
    <property type="match status" value="1"/>
</dbReference>
<proteinExistence type="predicted"/>
<sequence>MTQRQHPKMALICPRVEARRTPGGEEEVTLHLSAPEMPDLTLKTPPPSAPTEQIRVWRTFGEAVDMGREVALWLEEYLGEEGFRLFYMSPHHKPRELLADGEWRDLCSEGEVSGFSDLSPVLMISEASLKRLNSHLDTHLPMQRFRPNIVISNCQPHQEDEWKELRIGDTLLRNIKPCHRCKVTTVNHEKGEFAGQEPLETLRKYRLYEMVHQKVDKRFGINPLFGTNFGVLKTGNLAVGDTVSIV</sequence>
<organism evidence="2 3">
    <name type="scientific">Geodia barretti</name>
    <name type="common">Barrett's horny sponge</name>
    <dbReference type="NCBI Taxonomy" id="519541"/>
    <lineage>
        <taxon>Eukaryota</taxon>
        <taxon>Metazoa</taxon>
        <taxon>Porifera</taxon>
        <taxon>Demospongiae</taxon>
        <taxon>Heteroscleromorpha</taxon>
        <taxon>Tetractinellida</taxon>
        <taxon>Astrophorina</taxon>
        <taxon>Geodiidae</taxon>
        <taxon>Geodia</taxon>
    </lineage>
</organism>
<dbReference type="AlphaFoldDB" id="A0AA35X122"/>
<dbReference type="Proteomes" id="UP001174909">
    <property type="component" value="Unassembled WGS sequence"/>
</dbReference>
<accession>A0AA35X122</accession>
<dbReference type="SUPFAM" id="SSF141673">
    <property type="entry name" value="MOSC N-terminal domain-like"/>
    <property type="match status" value="1"/>
</dbReference>
<reference evidence="2" key="1">
    <citation type="submission" date="2023-03" db="EMBL/GenBank/DDBJ databases">
        <authorList>
            <person name="Steffen K."/>
            <person name="Cardenas P."/>
        </authorList>
    </citation>
    <scope>NUCLEOTIDE SEQUENCE</scope>
</reference>
<dbReference type="EMBL" id="CASHTH010002700">
    <property type="protein sequence ID" value="CAI8033867.1"/>
    <property type="molecule type" value="Genomic_DNA"/>
</dbReference>
<gene>
    <name evidence="2" type="ORF">GBAR_LOCUS19102</name>
</gene>
<dbReference type="InterPro" id="IPR011037">
    <property type="entry name" value="Pyrv_Knase-like_insert_dom_sf"/>
</dbReference>
<feature type="domain" description="MOSC" evidence="1">
    <location>
        <begin position="92"/>
        <end position="246"/>
    </location>
</feature>
<dbReference type="GO" id="GO:0030170">
    <property type="term" value="F:pyridoxal phosphate binding"/>
    <property type="evidence" value="ECO:0007669"/>
    <property type="project" value="InterPro"/>
</dbReference>
<protein>
    <submittedName>
        <fullName evidence="2">Mitochondrial amidoxime-reducing component 1</fullName>
    </submittedName>
</protein>
<dbReference type="EMBL" id="CASHTH010002700">
    <property type="protein sequence ID" value="CAI8033868.1"/>
    <property type="molecule type" value="Genomic_DNA"/>
</dbReference>
<keyword evidence="3" id="KW-1185">Reference proteome</keyword>
<evidence type="ECO:0000313" key="3">
    <source>
        <dbReference type="Proteomes" id="UP001174909"/>
    </source>
</evidence>
<dbReference type="PANTHER" id="PTHR14237">
    <property type="entry name" value="MOLYBDOPTERIN COFACTOR SULFURASE MOSC"/>
    <property type="match status" value="1"/>
</dbReference>
<dbReference type="GO" id="GO:0003824">
    <property type="term" value="F:catalytic activity"/>
    <property type="evidence" value="ECO:0007669"/>
    <property type="project" value="InterPro"/>
</dbReference>
<dbReference type="Pfam" id="PF03476">
    <property type="entry name" value="MOSC_N"/>
    <property type="match status" value="1"/>
</dbReference>
<dbReference type="SUPFAM" id="SSF50800">
    <property type="entry name" value="PK beta-barrel domain-like"/>
    <property type="match status" value="1"/>
</dbReference>
<evidence type="ECO:0000313" key="2">
    <source>
        <dbReference type="EMBL" id="CAI8033867.1"/>
    </source>
</evidence>
<comment type="caution">
    <text evidence="2">The sequence shown here is derived from an EMBL/GenBank/DDBJ whole genome shotgun (WGS) entry which is preliminary data.</text>
</comment>
<dbReference type="InterPro" id="IPR005302">
    <property type="entry name" value="MoCF_Sase_C"/>
</dbReference>
<name>A0AA35X122_GEOBA</name>
<dbReference type="Pfam" id="PF03473">
    <property type="entry name" value="MOSC"/>
    <property type="match status" value="1"/>
</dbReference>
<evidence type="ECO:0000259" key="1">
    <source>
        <dbReference type="PROSITE" id="PS51340"/>
    </source>
</evidence>
<dbReference type="GO" id="GO:0030151">
    <property type="term" value="F:molybdenum ion binding"/>
    <property type="evidence" value="ECO:0007669"/>
    <property type="project" value="InterPro"/>
</dbReference>
<dbReference type="InterPro" id="IPR005303">
    <property type="entry name" value="MOCOS_middle"/>
</dbReference>